<comment type="caution">
    <text evidence="11">The sequence shown here is derived from an EMBL/GenBank/DDBJ whole genome shotgun (WGS) entry which is preliminary data.</text>
</comment>
<evidence type="ECO:0000256" key="5">
    <source>
        <dbReference type="ARBA" id="ARBA00022737"/>
    </source>
</evidence>
<dbReference type="InterPro" id="IPR023395">
    <property type="entry name" value="MCP_dom_sf"/>
</dbReference>
<evidence type="ECO:0000256" key="3">
    <source>
        <dbReference type="ARBA" id="ARBA00022448"/>
    </source>
</evidence>
<dbReference type="Proteomes" id="UP000265515">
    <property type="component" value="Unassembled WGS sequence"/>
</dbReference>
<reference evidence="11 12" key="1">
    <citation type="journal article" date="2018" name="Cell">
        <title>The Chara Genome: Secondary Complexity and Implications for Plant Terrestrialization.</title>
        <authorList>
            <person name="Nishiyama T."/>
            <person name="Sakayama H."/>
            <person name="Vries J.D."/>
            <person name="Buschmann H."/>
            <person name="Saint-Marcoux D."/>
            <person name="Ullrich K.K."/>
            <person name="Haas F.B."/>
            <person name="Vanderstraeten L."/>
            <person name="Becker D."/>
            <person name="Lang D."/>
            <person name="Vosolsobe S."/>
            <person name="Rombauts S."/>
            <person name="Wilhelmsson P.K.I."/>
            <person name="Janitza P."/>
            <person name="Kern R."/>
            <person name="Heyl A."/>
            <person name="Rumpler F."/>
            <person name="Villalobos L.I.A.C."/>
            <person name="Clay J.M."/>
            <person name="Skokan R."/>
            <person name="Toyoda A."/>
            <person name="Suzuki Y."/>
            <person name="Kagoshima H."/>
            <person name="Schijlen E."/>
            <person name="Tajeshwar N."/>
            <person name="Catarino B."/>
            <person name="Hetherington A.J."/>
            <person name="Saltykova A."/>
            <person name="Bonnot C."/>
            <person name="Breuninger H."/>
            <person name="Symeonidi A."/>
            <person name="Radhakrishnan G.V."/>
            <person name="Van Nieuwerburgh F."/>
            <person name="Deforce D."/>
            <person name="Chang C."/>
            <person name="Karol K.G."/>
            <person name="Hedrich R."/>
            <person name="Ulvskov P."/>
            <person name="Glockner G."/>
            <person name="Delwiche C.F."/>
            <person name="Petrasek J."/>
            <person name="Van de Peer Y."/>
            <person name="Friml J."/>
            <person name="Beilby M."/>
            <person name="Dolan L."/>
            <person name="Kohara Y."/>
            <person name="Sugano S."/>
            <person name="Fujiyama A."/>
            <person name="Delaux P.-M."/>
            <person name="Quint M."/>
            <person name="TheiBen G."/>
            <person name="Hagemann M."/>
            <person name="Harholt J."/>
            <person name="Dunand C."/>
            <person name="Zachgo S."/>
            <person name="Langdale J."/>
            <person name="Maumus F."/>
            <person name="Straeten D.V.D."/>
            <person name="Gould S.B."/>
            <person name="Rensing S.A."/>
        </authorList>
    </citation>
    <scope>NUCLEOTIDE SEQUENCE [LARGE SCALE GENOMIC DNA]</scope>
    <source>
        <strain evidence="11 12">S276</strain>
    </source>
</reference>
<evidence type="ECO:0000256" key="8">
    <source>
        <dbReference type="ARBA" id="ARBA00023136"/>
    </source>
</evidence>
<evidence type="ECO:0000256" key="1">
    <source>
        <dbReference type="ARBA" id="ARBA00004225"/>
    </source>
</evidence>
<sequence>MAAVSAATVATYPMETVKTLMQVQSASTAAPVSSLELFRRLRAATGVTGVYRGALWTLSGQVPSLAVRFGTYQLMTAFFQDGRLLPGVSTSEALKAGALAGALEAVVSTPLELVKVRIQSTHRQAVGCGIGLQASGLIDNATSLRPPVFRTLESTIQPGVHNAAGSMPEWLRTSFAGGVSAGLAAAVSHPLDTATRRLHATFYPKHVRMEKSILRESEPATWLQRTLGIASAHQTRRWTGIGLQVTQHSIGFFCLLAVYHAGLMAL</sequence>
<accession>A0A388M961</accession>
<name>A0A388M961_CHABU</name>
<dbReference type="InterPro" id="IPR002067">
    <property type="entry name" value="MCP"/>
</dbReference>
<proteinExistence type="inferred from homology"/>
<feature type="repeat" description="Solcar" evidence="9">
    <location>
        <begin position="1"/>
        <end position="78"/>
    </location>
</feature>
<dbReference type="GO" id="GO:0022857">
    <property type="term" value="F:transmembrane transporter activity"/>
    <property type="evidence" value="ECO:0007669"/>
    <property type="project" value="TreeGrafter"/>
</dbReference>
<evidence type="ECO:0000256" key="9">
    <source>
        <dbReference type="PROSITE-ProRule" id="PRU00282"/>
    </source>
</evidence>
<dbReference type="Gene3D" id="1.50.40.10">
    <property type="entry name" value="Mitochondrial carrier domain"/>
    <property type="match status" value="1"/>
</dbReference>
<keyword evidence="12" id="KW-1185">Reference proteome</keyword>
<dbReference type="SUPFAM" id="SSF103506">
    <property type="entry name" value="Mitochondrial carrier"/>
    <property type="match status" value="1"/>
</dbReference>
<keyword evidence="7" id="KW-0496">Mitochondrion</keyword>
<evidence type="ECO:0000256" key="6">
    <source>
        <dbReference type="ARBA" id="ARBA00022989"/>
    </source>
</evidence>
<keyword evidence="4 9" id="KW-0812">Transmembrane</keyword>
<comment type="similarity">
    <text evidence="2 10">Belongs to the mitochondrial carrier (TC 2.A.29) family.</text>
</comment>
<dbReference type="OrthoDB" id="44467at2759"/>
<dbReference type="PANTHER" id="PTHR45624">
    <property type="entry name" value="MITOCHONDRIAL BASIC AMINO ACIDS TRANSPORTER-RELATED"/>
    <property type="match status" value="1"/>
</dbReference>
<dbReference type="PROSITE" id="PS50920">
    <property type="entry name" value="SOLCAR"/>
    <property type="match status" value="1"/>
</dbReference>
<evidence type="ECO:0000256" key="2">
    <source>
        <dbReference type="ARBA" id="ARBA00006375"/>
    </source>
</evidence>
<protein>
    <submittedName>
        <fullName evidence="11">Uncharacterized protein</fullName>
    </submittedName>
</protein>
<keyword evidence="6" id="KW-1133">Transmembrane helix</keyword>
<dbReference type="PANTHER" id="PTHR45624:SF36">
    <property type="entry name" value="S-ADENOSYLMETHIONINE CARRIER 2, CHLOROPLASTIC-RELATED"/>
    <property type="match status" value="1"/>
</dbReference>
<evidence type="ECO:0000313" key="11">
    <source>
        <dbReference type="EMBL" id="GBG91090.1"/>
    </source>
</evidence>
<dbReference type="Gramene" id="GBG91090">
    <property type="protein sequence ID" value="GBG91090"/>
    <property type="gene ID" value="CBR_g51824"/>
</dbReference>
<dbReference type="AlphaFoldDB" id="A0A388M961"/>
<keyword evidence="3 10" id="KW-0813">Transport</keyword>
<evidence type="ECO:0000256" key="7">
    <source>
        <dbReference type="ARBA" id="ARBA00023128"/>
    </source>
</evidence>
<evidence type="ECO:0000313" key="12">
    <source>
        <dbReference type="Proteomes" id="UP000265515"/>
    </source>
</evidence>
<dbReference type="Pfam" id="PF00153">
    <property type="entry name" value="Mito_carr"/>
    <property type="match status" value="2"/>
</dbReference>
<organism evidence="11 12">
    <name type="scientific">Chara braunii</name>
    <name type="common">Braun's stonewort</name>
    <dbReference type="NCBI Taxonomy" id="69332"/>
    <lineage>
        <taxon>Eukaryota</taxon>
        <taxon>Viridiplantae</taxon>
        <taxon>Streptophyta</taxon>
        <taxon>Charophyceae</taxon>
        <taxon>Charales</taxon>
        <taxon>Characeae</taxon>
        <taxon>Chara</taxon>
    </lineage>
</organism>
<dbReference type="GO" id="GO:0031966">
    <property type="term" value="C:mitochondrial membrane"/>
    <property type="evidence" value="ECO:0007669"/>
    <property type="project" value="UniProtKB-SubCell"/>
</dbReference>
<evidence type="ECO:0000256" key="10">
    <source>
        <dbReference type="RuleBase" id="RU000488"/>
    </source>
</evidence>
<comment type="subcellular location">
    <subcellularLocation>
        <location evidence="1">Mitochondrion membrane</location>
        <topology evidence="1">Multi-pass membrane protein</topology>
    </subcellularLocation>
</comment>
<dbReference type="PRINTS" id="PR00926">
    <property type="entry name" value="MITOCARRIER"/>
</dbReference>
<dbReference type="InterPro" id="IPR018108">
    <property type="entry name" value="MCP_transmembrane"/>
</dbReference>
<dbReference type="EMBL" id="BFEA01000870">
    <property type="protein sequence ID" value="GBG91090.1"/>
    <property type="molecule type" value="Genomic_DNA"/>
</dbReference>
<keyword evidence="8 9" id="KW-0472">Membrane</keyword>
<dbReference type="InterPro" id="IPR050567">
    <property type="entry name" value="Mitochondrial_Carrier"/>
</dbReference>
<gene>
    <name evidence="11" type="ORF">CBR_g51824</name>
</gene>
<evidence type="ECO:0000256" key="4">
    <source>
        <dbReference type="ARBA" id="ARBA00022692"/>
    </source>
</evidence>
<keyword evidence="5" id="KW-0677">Repeat</keyword>